<dbReference type="Proteomes" id="UP000198571">
    <property type="component" value="Unassembled WGS sequence"/>
</dbReference>
<dbReference type="EMBL" id="FOGT01000007">
    <property type="protein sequence ID" value="SES07063.1"/>
    <property type="molecule type" value="Genomic_DNA"/>
</dbReference>
<evidence type="ECO:0008006" key="3">
    <source>
        <dbReference type="Google" id="ProtNLM"/>
    </source>
</evidence>
<dbReference type="AlphaFoldDB" id="A0A1H9UDB9"/>
<accession>A0A1H9UDB9</accession>
<sequence>MNKRKVILGTVVGGALLAAVGFGTTAQFQETFSSDGPNEINAAEFVVVENWGSLSETVSIDKFAPGQAGLYQFGIDARGAEVPVEITVDATVSGELAGEGTPVTFELVETTGTGYDLVDDDYSDGLSASTTDKAVTYALVWDWEAGKEGYDHNAFAGKSAEFEIEVDATQIVEKELVTNVYTGQAGSFNGVEIKFEGNTIKFEIDGKTFEVGDNVYQVRNNGTQIQVHAAHNNGNQGLGTLEINIPQGFLDKE</sequence>
<evidence type="ECO:0000313" key="1">
    <source>
        <dbReference type="EMBL" id="SES07063.1"/>
    </source>
</evidence>
<name>A0A1H9UDB9_9BACI</name>
<organism evidence="1 2">
    <name type="scientific">Salipaludibacillus aurantiacus</name>
    <dbReference type="NCBI Taxonomy" id="1601833"/>
    <lineage>
        <taxon>Bacteria</taxon>
        <taxon>Bacillati</taxon>
        <taxon>Bacillota</taxon>
        <taxon>Bacilli</taxon>
        <taxon>Bacillales</taxon>
        <taxon>Bacillaceae</taxon>
    </lineage>
</organism>
<keyword evidence="2" id="KW-1185">Reference proteome</keyword>
<reference evidence="2" key="1">
    <citation type="submission" date="2016-10" db="EMBL/GenBank/DDBJ databases">
        <authorList>
            <person name="Varghese N."/>
            <person name="Submissions S."/>
        </authorList>
    </citation>
    <scope>NUCLEOTIDE SEQUENCE [LARGE SCALE GENOMIC DNA]</scope>
    <source>
        <strain evidence="2">S9</strain>
    </source>
</reference>
<gene>
    <name evidence="1" type="ORF">SAMN05518684_107121</name>
</gene>
<protein>
    <recommendedName>
        <fullName evidence="3">Spore coat-associated protein N</fullName>
    </recommendedName>
</protein>
<dbReference type="RefSeq" id="WP_093051435.1">
    <property type="nucleotide sequence ID" value="NZ_FOGT01000007.1"/>
</dbReference>
<evidence type="ECO:0000313" key="2">
    <source>
        <dbReference type="Proteomes" id="UP000198571"/>
    </source>
</evidence>
<proteinExistence type="predicted"/>
<dbReference type="STRING" id="1601833.SAMN05518684_107121"/>